<comment type="similarity">
    <text evidence="2">Belongs to the TonB-dependent receptor family. Hemoglobin/haptoglobin binding protein subfamily.</text>
</comment>
<comment type="subcellular location">
    <subcellularLocation>
        <location evidence="1 11">Cell outer membrane</location>
        <topology evidence="1 11">Multi-pass membrane protein</topology>
    </subcellularLocation>
</comment>
<dbReference type="Pfam" id="PF00593">
    <property type="entry name" value="TonB_dep_Rec_b-barrel"/>
    <property type="match status" value="1"/>
</dbReference>
<evidence type="ECO:0000256" key="4">
    <source>
        <dbReference type="ARBA" id="ARBA00022452"/>
    </source>
</evidence>
<dbReference type="Gene3D" id="2.170.130.10">
    <property type="entry name" value="TonB-dependent receptor, plug domain"/>
    <property type="match status" value="1"/>
</dbReference>
<evidence type="ECO:0000256" key="8">
    <source>
        <dbReference type="ARBA" id="ARBA00023136"/>
    </source>
</evidence>
<keyword evidence="7 12" id="KW-0798">TonB box</keyword>
<evidence type="ECO:0000313" key="17">
    <source>
        <dbReference type="Proteomes" id="UP001076655"/>
    </source>
</evidence>
<dbReference type="RefSeq" id="WP_046892122.1">
    <property type="nucleotide sequence ID" value="NZ_JALMEJ010000003.1"/>
</dbReference>
<keyword evidence="10 11" id="KW-0998">Cell outer membrane</keyword>
<dbReference type="PROSITE" id="PS52016">
    <property type="entry name" value="TONB_DEPENDENT_REC_3"/>
    <property type="match status" value="1"/>
</dbReference>
<dbReference type="GO" id="GO:0044718">
    <property type="term" value="P:siderophore transmembrane transport"/>
    <property type="evidence" value="ECO:0007669"/>
    <property type="project" value="TreeGrafter"/>
</dbReference>
<comment type="caution">
    <text evidence="16">The sequence shown here is derived from an EMBL/GenBank/DDBJ whole genome shotgun (WGS) entry which is preliminary data.</text>
</comment>
<sequence length="716" mass="80231">MKINSRKLALVSLILSYSQLSAGAENTVKQDTESGDTLIVTASGREEQQRKSTVTTQVIDSDQIERSRAESLTELLAQNSVGFFSEWSPGQTSINIRGAATDGQGKDFAGQVLVLVNGRRAGTANLSKLSPKDVSRIEVIRGPSSVIYGSQAMGGVINIFLKNGLTDEGGKISAETGSWGLAQTYGGYGFQNDDGDIYGYVGFEAGRRDDYHSGKGGSKQENTNWERFGLSGNLGWQINESNLLDVSLRTDGIYDGGFRGSTGNIYAKDTRYNRSADVVWKNGTDDSIFRMNSHAYFVQDVDNFRWASPLTAKTRSDHNRRQLDIYGVKFQPVIKLHEQNDLLLGVDYEYSRLRSERDQVSVSGNPLKQSAPYDNNQTENQYAVYFDDRQSLFDDSWIIRGGMRYTYGKTNFDKTPNLDNQFTGSASYNQLTWSLGTNYQVNDWLNLKSSVATGYRAPTATQLGADYITLSGTQYLGNSSLKAESNRQFEVGATLGDSLNSVDIALFQNTIQNRIQTNVLAPNVYQYANSDDDIVVRGLEINSRATVNRVFDWQTDWDWVMRLNGSWNFDMEDKGAKITATNNSNKVQRMYQYQAAFINELYFTNARYPWSLQLQGILRGPMWYKTEEGIIPEVRPYSSYVMRKAPFMVWNLQADVDISQSLTLYGRIDNILDKNEHPVFFALDEDPYIMLPSKSNGSPGTSMPGRSFIAGVTYRF</sequence>
<organism evidence="16 17">
    <name type="scientific">Morganella morganii</name>
    <name type="common">Proteus morganii</name>
    <dbReference type="NCBI Taxonomy" id="582"/>
    <lineage>
        <taxon>Bacteria</taxon>
        <taxon>Pseudomonadati</taxon>
        <taxon>Pseudomonadota</taxon>
        <taxon>Gammaproteobacteria</taxon>
        <taxon>Enterobacterales</taxon>
        <taxon>Morganellaceae</taxon>
        <taxon>Morganella</taxon>
    </lineage>
</organism>
<dbReference type="InterPro" id="IPR039426">
    <property type="entry name" value="TonB-dep_rcpt-like"/>
</dbReference>
<evidence type="ECO:0000256" key="11">
    <source>
        <dbReference type="PROSITE-ProRule" id="PRU01360"/>
    </source>
</evidence>
<reference evidence="16" key="1">
    <citation type="submission" date="2022-08" db="EMBL/GenBank/DDBJ databases">
        <authorList>
            <person name="Dale J.L."/>
        </authorList>
    </citation>
    <scope>NUCLEOTIDE SEQUENCE</scope>
    <source>
        <strain evidence="16">2022EL-00758</strain>
    </source>
</reference>
<evidence type="ECO:0000259" key="14">
    <source>
        <dbReference type="Pfam" id="PF00593"/>
    </source>
</evidence>
<dbReference type="GO" id="GO:0015344">
    <property type="term" value="F:siderophore uptake transmembrane transporter activity"/>
    <property type="evidence" value="ECO:0007669"/>
    <property type="project" value="TreeGrafter"/>
</dbReference>
<evidence type="ECO:0000256" key="6">
    <source>
        <dbReference type="ARBA" id="ARBA00022729"/>
    </source>
</evidence>
<feature type="signal peptide" evidence="13">
    <location>
        <begin position="1"/>
        <end position="22"/>
    </location>
</feature>
<evidence type="ECO:0000256" key="1">
    <source>
        <dbReference type="ARBA" id="ARBA00004571"/>
    </source>
</evidence>
<dbReference type="PANTHER" id="PTHR30069:SF29">
    <property type="entry name" value="HEMOGLOBIN AND HEMOGLOBIN-HAPTOGLOBIN-BINDING PROTEIN 1-RELATED"/>
    <property type="match status" value="1"/>
</dbReference>
<keyword evidence="6 13" id="KW-0732">Signal</keyword>
<dbReference type="PROSITE" id="PS00430">
    <property type="entry name" value="TONB_DEPENDENT_REC_1"/>
    <property type="match status" value="1"/>
</dbReference>
<keyword evidence="5 11" id="KW-0812">Transmembrane</keyword>
<feature type="chain" id="PRO_5040432956" evidence="13">
    <location>
        <begin position="23"/>
        <end position="716"/>
    </location>
</feature>
<evidence type="ECO:0000259" key="15">
    <source>
        <dbReference type="Pfam" id="PF07715"/>
    </source>
</evidence>
<protein>
    <submittedName>
        <fullName evidence="16">TonB-dependent receptor</fullName>
    </submittedName>
</protein>
<proteinExistence type="inferred from homology"/>
<evidence type="ECO:0000256" key="10">
    <source>
        <dbReference type="ARBA" id="ARBA00023237"/>
    </source>
</evidence>
<dbReference type="Pfam" id="PF07715">
    <property type="entry name" value="Plug"/>
    <property type="match status" value="1"/>
</dbReference>
<evidence type="ECO:0000256" key="9">
    <source>
        <dbReference type="ARBA" id="ARBA00023170"/>
    </source>
</evidence>
<keyword evidence="9 16" id="KW-0675">Receptor</keyword>
<dbReference type="AlphaFoldDB" id="A0A9Q4CPK8"/>
<evidence type="ECO:0000256" key="7">
    <source>
        <dbReference type="ARBA" id="ARBA00023077"/>
    </source>
</evidence>
<evidence type="ECO:0000256" key="13">
    <source>
        <dbReference type="SAM" id="SignalP"/>
    </source>
</evidence>
<accession>A0A9Q4CPK8</accession>
<dbReference type="Proteomes" id="UP001076655">
    <property type="component" value="Unassembled WGS sequence"/>
</dbReference>
<dbReference type="InterPro" id="IPR010916">
    <property type="entry name" value="TonB_box_CS"/>
</dbReference>
<keyword evidence="8 11" id="KW-0472">Membrane</keyword>
<keyword evidence="4 11" id="KW-1134">Transmembrane beta strand</keyword>
<dbReference type="EMBL" id="JAPNMI010000002">
    <property type="protein sequence ID" value="MCY0789053.1"/>
    <property type="molecule type" value="Genomic_DNA"/>
</dbReference>
<dbReference type="Gene3D" id="2.40.170.20">
    <property type="entry name" value="TonB-dependent receptor, beta-barrel domain"/>
    <property type="match status" value="1"/>
</dbReference>
<dbReference type="PANTHER" id="PTHR30069">
    <property type="entry name" value="TONB-DEPENDENT OUTER MEMBRANE RECEPTOR"/>
    <property type="match status" value="1"/>
</dbReference>
<dbReference type="InterPro" id="IPR000531">
    <property type="entry name" value="Beta-barrel_TonB"/>
</dbReference>
<dbReference type="CDD" id="cd01347">
    <property type="entry name" value="ligand_gated_channel"/>
    <property type="match status" value="1"/>
</dbReference>
<evidence type="ECO:0000256" key="2">
    <source>
        <dbReference type="ARBA" id="ARBA00008143"/>
    </source>
</evidence>
<feature type="domain" description="TonB-dependent receptor plug" evidence="15">
    <location>
        <begin position="49"/>
        <end position="156"/>
    </location>
</feature>
<evidence type="ECO:0000256" key="5">
    <source>
        <dbReference type="ARBA" id="ARBA00022692"/>
    </source>
</evidence>
<gene>
    <name evidence="16" type="ORF">N0392_05030</name>
</gene>
<feature type="domain" description="TonB-dependent receptor-like beta-barrel" evidence="14">
    <location>
        <begin position="214"/>
        <end position="671"/>
    </location>
</feature>
<keyword evidence="3 11" id="KW-0813">Transport</keyword>
<evidence type="ECO:0000313" key="16">
    <source>
        <dbReference type="EMBL" id="MCY0789053.1"/>
    </source>
</evidence>
<name>A0A9Q4CPK8_MORMO</name>
<dbReference type="GO" id="GO:0009279">
    <property type="term" value="C:cell outer membrane"/>
    <property type="evidence" value="ECO:0007669"/>
    <property type="project" value="UniProtKB-SubCell"/>
</dbReference>
<dbReference type="InterPro" id="IPR036942">
    <property type="entry name" value="Beta-barrel_TonB_sf"/>
</dbReference>
<feature type="short sequence motif" description="TonB box" evidence="12">
    <location>
        <begin position="37"/>
        <end position="43"/>
    </location>
</feature>
<dbReference type="InterPro" id="IPR012910">
    <property type="entry name" value="Plug_dom"/>
</dbReference>
<evidence type="ECO:0000256" key="12">
    <source>
        <dbReference type="PROSITE-ProRule" id="PRU10143"/>
    </source>
</evidence>
<evidence type="ECO:0000256" key="3">
    <source>
        <dbReference type="ARBA" id="ARBA00022448"/>
    </source>
</evidence>
<dbReference type="SUPFAM" id="SSF56935">
    <property type="entry name" value="Porins"/>
    <property type="match status" value="1"/>
</dbReference>
<dbReference type="InterPro" id="IPR037066">
    <property type="entry name" value="Plug_dom_sf"/>
</dbReference>